<dbReference type="Pfam" id="PF03433">
    <property type="entry name" value="EspA"/>
    <property type="match status" value="1"/>
</dbReference>
<organism evidence="1 2">
    <name type="scientific">Pandoraea cepalis</name>
    <dbReference type="NCBI Taxonomy" id="2508294"/>
    <lineage>
        <taxon>Bacteria</taxon>
        <taxon>Pseudomonadati</taxon>
        <taxon>Pseudomonadota</taxon>
        <taxon>Betaproteobacteria</taxon>
        <taxon>Burkholderiales</taxon>
        <taxon>Burkholderiaceae</taxon>
        <taxon>Pandoraea</taxon>
    </lineage>
</organism>
<dbReference type="InterPro" id="IPR005095">
    <property type="entry name" value="EspA"/>
</dbReference>
<dbReference type="Proteomes" id="UP000384354">
    <property type="component" value="Unassembled WGS sequence"/>
</dbReference>
<dbReference type="OrthoDB" id="8942566at2"/>
<accession>A0A5E4Y5S1</accession>
<dbReference type="AlphaFoldDB" id="A0A5E4Y5S1"/>
<reference evidence="1 2" key="1">
    <citation type="submission" date="2019-08" db="EMBL/GenBank/DDBJ databases">
        <authorList>
            <person name="Peeters C."/>
        </authorList>
    </citation>
    <scope>NUCLEOTIDE SEQUENCE [LARGE SCALE GENOMIC DNA]</scope>
    <source>
        <strain evidence="1 2">LMG 31106</strain>
    </source>
</reference>
<evidence type="ECO:0000313" key="1">
    <source>
        <dbReference type="EMBL" id="VVE43950.1"/>
    </source>
</evidence>
<dbReference type="SUPFAM" id="SSF116927">
    <property type="entry name" value="EspA/CesA-like"/>
    <property type="match status" value="1"/>
</dbReference>
<dbReference type="EMBL" id="CABPSL010000023">
    <property type="protein sequence ID" value="VVE43950.1"/>
    <property type="molecule type" value="Genomic_DNA"/>
</dbReference>
<gene>
    <name evidence="1" type="ORF">PCE31106_04282</name>
</gene>
<name>A0A5E4Y5S1_9BURK</name>
<evidence type="ECO:0000313" key="2">
    <source>
        <dbReference type="Proteomes" id="UP000384354"/>
    </source>
</evidence>
<sequence length="176" mass="18871">MIDRISGTPSPSRAYTDVAGQLRAKPTDSQNPLLSTIAVASDQLTTLQSMADAWLAQAQTRINVARDARDFATVAGDMAQRASLGTTPEGLPPALRDFAIRHELLSTQAADTPLDAAALKALESRLQSLALTDGASSTSEQIQLKRFVTRYDNTLTLYNAVIAKLGEIMKKIVTSI</sequence>
<proteinExistence type="predicted"/>
<dbReference type="InterPro" id="IPR035074">
    <property type="entry name" value="EspA/CesA-like"/>
</dbReference>
<dbReference type="RefSeq" id="WP_150564588.1">
    <property type="nucleotide sequence ID" value="NZ_CABPSL010000023.1"/>
</dbReference>
<protein>
    <submittedName>
        <fullName evidence="1">Uncharacterized protein</fullName>
    </submittedName>
</protein>